<dbReference type="PROSITE" id="PS51330">
    <property type="entry name" value="DHFR_2"/>
    <property type="match status" value="1"/>
</dbReference>
<evidence type="ECO:0000256" key="2">
    <source>
        <dbReference type="ARBA" id="ARBA00009539"/>
    </source>
</evidence>
<dbReference type="Pfam" id="PF00186">
    <property type="entry name" value="DHFR_1"/>
    <property type="match status" value="1"/>
</dbReference>
<dbReference type="SUPFAM" id="SSF53597">
    <property type="entry name" value="Dihydrofolate reductase-like"/>
    <property type="match status" value="1"/>
</dbReference>
<evidence type="ECO:0000256" key="8">
    <source>
        <dbReference type="PIRNR" id="PIRNR000194"/>
    </source>
</evidence>
<accession>A0A2U0TWG4</accession>
<reference evidence="10 11" key="1">
    <citation type="submission" date="2018-05" db="EMBL/GenBank/DDBJ databases">
        <title>Genomic Encyclopedia of Type Strains, Phase IV (KMG-IV): sequencing the most valuable type-strain genomes for metagenomic binning, comparative biology and taxonomic classification.</title>
        <authorList>
            <person name="Goeker M."/>
        </authorList>
    </citation>
    <scope>NUCLEOTIDE SEQUENCE [LARGE SCALE GENOMIC DNA]</scope>
    <source>
        <strain evidence="10 11">DSM 100333</strain>
    </source>
</reference>
<dbReference type="GO" id="GO:0046654">
    <property type="term" value="P:tetrahydrofolate biosynthetic process"/>
    <property type="evidence" value="ECO:0007669"/>
    <property type="project" value="UniProtKB-UniPathway"/>
</dbReference>
<comment type="caution">
    <text evidence="10">The sequence shown here is derived from an EMBL/GenBank/DDBJ whole genome shotgun (WGS) entry which is preliminary data.</text>
</comment>
<feature type="domain" description="DHFR" evidence="9">
    <location>
        <begin position="2"/>
        <end position="155"/>
    </location>
</feature>
<evidence type="ECO:0000256" key="6">
    <source>
        <dbReference type="ARBA" id="ARBA00023002"/>
    </source>
</evidence>
<evidence type="ECO:0000256" key="4">
    <source>
        <dbReference type="ARBA" id="ARBA00022563"/>
    </source>
</evidence>
<evidence type="ECO:0000256" key="3">
    <source>
        <dbReference type="ARBA" id="ARBA00012856"/>
    </source>
</evidence>
<dbReference type="FunFam" id="3.40.430.10:FF:000001">
    <property type="entry name" value="Dihydrofolate reductase"/>
    <property type="match status" value="1"/>
</dbReference>
<dbReference type="RefSeq" id="WP_116617439.1">
    <property type="nucleotide sequence ID" value="NZ_CAMQYP010000003.1"/>
</dbReference>
<dbReference type="UniPathway" id="UPA00077">
    <property type="reaction ID" value="UER00158"/>
</dbReference>
<dbReference type="GO" id="GO:0046655">
    <property type="term" value="P:folic acid metabolic process"/>
    <property type="evidence" value="ECO:0007669"/>
    <property type="project" value="TreeGrafter"/>
</dbReference>
<dbReference type="EC" id="1.5.1.3" evidence="3 8"/>
<keyword evidence="5 8" id="KW-0521">NADP</keyword>
<dbReference type="GO" id="GO:0046452">
    <property type="term" value="P:dihydrofolate metabolic process"/>
    <property type="evidence" value="ECO:0007669"/>
    <property type="project" value="TreeGrafter"/>
</dbReference>
<dbReference type="Proteomes" id="UP000245870">
    <property type="component" value="Unassembled WGS sequence"/>
</dbReference>
<dbReference type="AlphaFoldDB" id="A0A2U0TWG4"/>
<evidence type="ECO:0000313" key="10">
    <source>
        <dbReference type="EMBL" id="PVX47929.1"/>
    </source>
</evidence>
<keyword evidence="6 8" id="KW-0560">Oxidoreductase</keyword>
<dbReference type="OrthoDB" id="9804315at2"/>
<dbReference type="InterPro" id="IPR012259">
    <property type="entry name" value="DHFR"/>
</dbReference>
<dbReference type="InterPro" id="IPR001796">
    <property type="entry name" value="DHFR_dom"/>
</dbReference>
<dbReference type="GO" id="GO:0006730">
    <property type="term" value="P:one-carbon metabolic process"/>
    <property type="evidence" value="ECO:0007669"/>
    <property type="project" value="UniProtKB-KW"/>
</dbReference>
<dbReference type="PRINTS" id="PR00070">
    <property type="entry name" value="DHFR"/>
</dbReference>
<keyword evidence="4 8" id="KW-0554">One-carbon metabolism</keyword>
<protein>
    <recommendedName>
        <fullName evidence="3 8">Dihydrofolate reductase</fullName>
        <ecNumber evidence="3 8">1.5.1.3</ecNumber>
    </recommendedName>
</protein>
<evidence type="ECO:0000256" key="1">
    <source>
        <dbReference type="ARBA" id="ARBA00004903"/>
    </source>
</evidence>
<dbReference type="GO" id="GO:0004146">
    <property type="term" value="F:dihydrofolate reductase activity"/>
    <property type="evidence" value="ECO:0007669"/>
    <property type="project" value="UniProtKB-EC"/>
</dbReference>
<evidence type="ECO:0000259" key="9">
    <source>
        <dbReference type="PROSITE" id="PS51330"/>
    </source>
</evidence>
<comment type="similarity">
    <text evidence="2 8">Belongs to the dihydrofolate reductase family.</text>
</comment>
<name>A0A2U0TWG4_9BACT</name>
<dbReference type="GO" id="GO:0070401">
    <property type="term" value="F:NADP+ binding"/>
    <property type="evidence" value="ECO:0007669"/>
    <property type="project" value="UniProtKB-ARBA"/>
</dbReference>
<comment type="function">
    <text evidence="7 8">Key enzyme in folate metabolism. Catalyzes an essential reaction for de novo glycine and purine synthesis, and for DNA precursor synthesis.</text>
</comment>
<dbReference type="PANTHER" id="PTHR48069:SF3">
    <property type="entry name" value="DIHYDROFOLATE REDUCTASE"/>
    <property type="match status" value="1"/>
</dbReference>
<comment type="catalytic activity">
    <reaction evidence="8">
        <text>(6S)-5,6,7,8-tetrahydrofolate + NADP(+) = 7,8-dihydrofolate + NADPH + H(+)</text>
        <dbReference type="Rhea" id="RHEA:15009"/>
        <dbReference type="ChEBI" id="CHEBI:15378"/>
        <dbReference type="ChEBI" id="CHEBI:57451"/>
        <dbReference type="ChEBI" id="CHEBI:57453"/>
        <dbReference type="ChEBI" id="CHEBI:57783"/>
        <dbReference type="ChEBI" id="CHEBI:58349"/>
        <dbReference type="EC" id="1.5.1.3"/>
    </reaction>
</comment>
<keyword evidence="11" id="KW-1185">Reference proteome</keyword>
<organism evidence="10 11">
    <name type="scientific">Hallella colorans</name>
    <dbReference type="NCBI Taxonomy" id="1703337"/>
    <lineage>
        <taxon>Bacteria</taxon>
        <taxon>Pseudomonadati</taxon>
        <taxon>Bacteroidota</taxon>
        <taxon>Bacteroidia</taxon>
        <taxon>Bacteroidales</taxon>
        <taxon>Prevotellaceae</taxon>
        <taxon>Hallella</taxon>
    </lineage>
</organism>
<dbReference type="InterPro" id="IPR024072">
    <property type="entry name" value="DHFR-like_dom_sf"/>
</dbReference>
<dbReference type="EMBL" id="QENY01000030">
    <property type="protein sequence ID" value="PVX47929.1"/>
    <property type="molecule type" value="Genomic_DNA"/>
</dbReference>
<comment type="pathway">
    <text evidence="1 8">Cofactor biosynthesis; tetrahydrofolate biosynthesis; 5,6,7,8-tetrahydrofolate from 7,8-dihydrofolate: step 1/1.</text>
</comment>
<dbReference type="PIRSF" id="PIRSF000194">
    <property type="entry name" value="DHFR"/>
    <property type="match status" value="1"/>
</dbReference>
<gene>
    <name evidence="10" type="ORF">C7379_13021</name>
</gene>
<dbReference type="GO" id="GO:0005829">
    <property type="term" value="C:cytosol"/>
    <property type="evidence" value="ECO:0007669"/>
    <property type="project" value="TreeGrafter"/>
</dbReference>
<evidence type="ECO:0000313" key="11">
    <source>
        <dbReference type="Proteomes" id="UP000245870"/>
    </source>
</evidence>
<evidence type="ECO:0000256" key="5">
    <source>
        <dbReference type="ARBA" id="ARBA00022857"/>
    </source>
</evidence>
<evidence type="ECO:0000256" key="7">
    <source>
        <dbReference type="ARBA" id="ARBA00025067"/>
    </source>
</evidence>
<proteinExistence type="inferred from homology"/>
<dbReference type="Gene3D" id="3.40.430.10">
    <property type="entry name" value="Dihydrofolate Reductase, subunit A"/>
    <property type="match status" value="1"/>
</dbReference>
<dbReference type="PANTHER" id="PTHR48069">
    <property type="entry name" value="DIHYDROFOLATE REDUCTASE"/>
    <property type="match status" value="1"/>
</dbReference>
<dbReference type="CDD" id="cd00209">
    <property type="entry name" value="DHFR"/>
    <property type="match status" value="1"/>
</dbReference>
<sequence length="155" mass="17827">MKISVIVAMAINRAIGFENHLLWHIPEDLRHFKALTLGHAVIMGRKTFESLPCGALPQRRNIVISATKRYLDGCEVYPSVEKAMEACEDEPEVFVIGGESVYRQILPMADRIYLTLVERRPNKADSFFPEIDMAKWQEIKKEKHDGFSFIEYEAI</sequence>